<accession>A0A1V4H9N5</accession>
<reference evidence="2" key="1">
    <citation type="submission" date="2016-07" db="EMBL/GenBank/DDBJ databases">
        <authorList>
            <person name="Florea S."/>
            <person name="Webb J.S."/>
            <person name="Jaromczyk J."/>
            <person name="Schardl C.L."/>
        </authorList>
    </citation>
    <scope>NUCLEOTIDE SEQUENCE [LARGE SCALE GENOMIC DNA]</scope>
    <source>
        <strain evidence="2">CY1</strain>
    </source>
</reference>
<sequence length="240" mass="25930">MVLSNNTVNFYELNGTSDKKTRLTKEIALAYDPKPISDKKREVEVAAASRSTAFSRAYDMMGVQWTYKSANRTPNNSVTTAPAHLDYAPSSSGDTKNGIPYNWGGMNGVDTGTSGTYINFTSGISNGKYAGNISSTVTSSAVGVDCSGFVSAAYNFGTKYGTSTLNQVFTNTTWSSLVQGDIANKSGFHVWILDKFSKNSNGEIMSVSTYEATTDGTEDKAKSWARTWTDAQTYTPMTLK</sequence>
<dbReference type="AlphaFoldDB" id="A0A1V4H9N5"/>
<dbReference type="OrthoDB" id="1665149at2"/>
<protein>
    <submittedName>
        <fullName evidence="1">Uncharacterized protein</fullName>
    </submittedName>
</protein>
<dbReference type="STRING" id="1469647.BC351_38720"/>
<gene>
    <name evidence="1" type="ORF">BC351_38720</name>
</gene>
<dbReference type="Gene3D" id="3.90.1720.10">
    <property type="entry name" value="endopeptidase domain like (from Nostoc punctiforme)"/>
    <property type="match status" value="1"/>
</dbReference>
<name>A0A1V4H9N5_9BACL</name>
<keyword evidence="2" id="KW-1185">Reference proteome</keyword>
<dbReference type="Proteomes" id="UP000190626">
    <property type="component" value="Unassembled WGS sequence"/>
</dbReference>
<proteinExistence type="predicted"/>
<evidence type="ECO:0000313" key="2">
    <source>
        <dbReference type="Proteomes" id="UP000190626"/>
    </source>
</evidence>
<dbReference type="RefSeq" id="WP_079419510.1">
    <property type="nucleotide sequence ID" value="NZ_MBTG01000048.1"/>
</dbReference>
<organism evidence="1 2">
    <name type="scientific">Paenibacillus ferrarius</name>
    <dbReference type="NCBI Taxonomy" id="1469647"/>
    <lineage>
        <taxon>Bacteria</taxon>
        <taxon>Bacillati</taxon>
        <taxon>Bacillota</taxon>
        <taxon>Bacilli</taxon>
        <taxon>Bacillales</taxon>
        <taxon>Paenibacillaceae</taxon>
        <taxon>Paenibacillus</taxon>
    </lineage>
</organism>
<comment type="caution">
    <text evidence="1">The sequence shown here is derived from an EMBL/GenBank/DDBJ whole genome shotgun (WGS) entry which is preliminary data.</text>
</comment>
<dbReference type="EMBL" id="MBTG01000048">
    <property type="protein sequence ID" value="OPH48114.1"/>
    <property type="molecule type" value="Genomic_DNA"/>
</dbReference>
<evidence type="ECO:0000313" key="1">
    <source>
        <dbReference type="EMBL" id="OPH48114.1"/>
    </source>
</evidence>